<keyword evidence="4 7" id="KW-0812">Transmembrane</keyword>
<reference evidence="9 10" key="1">
    <citation type="submission" date="2019-07" db="EMBL/GenBank/DDBJ databases">
        <authorList>
            <person name="Kim J.K."/>
            <person name="Cheong H.-M."/>
            <person name="Choi Y."/>
            <person name="Hwang K.J."/>
            <person name="Lee S."/>
            <person name="Choi C."/>
        </authorList>
    </citation>
    <scope>NUCLEOTIDE SEQUENCE [LARGE SCALE GENOMIC DNA]</scope>
    <source>
        <strain evidence="9 10">KS 22</strain>
    </source>
</reference>
<protein>
    <submittedName>
        <fullName evidence="9">Sugar ABC transporter permease</fullName>
    </submittedName>
</protein>
<evidence type="ECO:0000256" key="1">
    <source>
        <dbReference type="ARBA" id="ARBA00004651"/>
    </source>
</evidence>
<sequence>MNRIRIRRTAVNLSFLLPIALFFTFAMLTPFFMGIHVSFTDWNGLSRTMDYIGFENYRNIFISADVLIPLKNTMLYGLMYVVANNVLALSLALALNRTFRGRNASRLIFFIPNALSPVLTAFVWSFIFKDLFKELFNIQSLFSSTGTALFGIVILAVWHNVGISMLIYLAALSGVPKDLYEAATVDGAGAWHRFTHVTVPMIVPAFTVCITLSLTSGLREFAFPLVATGGGPVRATETLAIYIYNYLFTYNKAGYGQALAFLFMGFLLVVGLTVSRLLRRKEIEA</sequence>
<dbReference type="InterPro" id="IPR051393">
    <property type="entry name" value="ABC_transporter_permease"/>
</dbReference>
<dbReference type="Pfam" id="PF00528">
    <property type="entry name" value="BPD_transp_1"/>
    <property type="match status" value="1"/>
</dbReference>
<dbReference type="PROSITE" id="PS50928">
    <property type="entry name" value="ABC_TM1"/>
    <property type="match status" value="1"/>
</dbReference>
<keyword evidence="2 7" id="KW-0813">Transport</keyword>
<dbReference type="CDD" id="cd06261">
    <property type="entry name" value="TM_PBP2"/>
    <property type="match status" value="1"/>
</dbReference>
<feature type="transmembrane region" description="Helical" evidence="7">
    <location>
        <begin position="255"/>
        <end position="278"/>
    </location>
</feature>
<dbReference type="PANTHER" id="PTHR30193:SF41">
    <property type="entry name" value="DIACETYLCHITOBIOSE UPTAKE SYSTEM PERMEASE PROTEIN NGCF"/>
    <property type="match status" value="1"/>
</dbReference>
<comment type="subcellular location">
    <subcellularLocation>
        <location evidence="1 7">Cell membrane</location>
        <topology evidence="1 7">Multi-pass membrane protein</topology>
    </subcellularLocation>
</comment>
<dbReference type="EMBL" id="CP041969">
    <property type="protein sequence ID" value="QMV43173.1"/>
    <property type="molecule type" value="Genomic_DNA"/>
</dbReference>
<dbReference type="InterPro" id="IPR000515">
    <property type="entry name" value="MetI-like"/>
</dbReference>
<evidence type="ECO:0000256" key="7">
    <source>
        <dbReference type="RuleBase" id="RU363032"/>
    </source>
</evidence>
<dbReference type="SUPFAM" id="SSF161098">
    <property type="entry name" value="MetI-like"/>
    <property type="match status" value="1"/>
</dbReference>
<evidence type="ECO:0000313" key="10">
    <source>
        <dbReference type="Proteomes" id="UP000515679"/>
    </source>
</evidence>
<evidence type="ECO:0000256" key="4">
    <source>
        <dbReference type="ARBA" id="ARBA00022692"/>
    </source>
</evidence>
<dbReference type="RefSeq" id="WP_182299405.1">
    <property type="nucleotide sequence ID" value="NZ_CP041969.1"/>
</dbReference>
<dbReference type="AlphaFoldDB" id="A0A7G5C1T9"/>
<dbReference type="PANTHER" id="PTHR30193">
    <property type="entry name" value="ABC TRANSPORTER PERMEASE PROTEIN"/>
    <property type="match status" value="1"/>
</dbReference>
<name>A0A7G5C1T9_9BACL</name>
<evidence type="ECO:0000259" key="8">
    <source>
        <dbReference type="PROSITE" id="PS50928"/>
    </source>
</evidence>
<feature type="transmembrane region" description="Helical" evidence="7">
    <location>
        <begin position="74"/>
        <end position="95"/>
    </location>
</feature>
<keyword evidence="3" id="KW-1003">Cell membrane</keyword>
<accession>A0A7G5C1T9</accession>
<feature type="transmembrane region" description="Helical" evidence="7">
    <location>
        <begin position="194"/>
        <end position="214"/>
    </location>
</feature>
<feature type="transmembrane region" description="Helical" evidence="7">
    <location>
        <begin position="107"/>
        <end position="128"/>
    </location>
</feature>
<dbReference type="Gene3D" id="1.10.3720.10">
    <property type="entry name" value="MetI-like"/>
    <property type="match status" value="1"/>
</dbReference>
<keyword evidence="6 7" id="KW-0472">Membrane</keyword>
<gene>
    <name evidence="9" type="ORF">FPL14_19775</name>
</gene>
<dbReference type="Proteomes" id="UP000515679">
    <property type="component" value="Chromosome"/>
</dbReference>
<evidence type="ECO:0000313" key="9">
    <source>
        <dbReference type="EMBL" id="QMV43173.1"/>
    </source>
</evidence>
<keyword evidence="10" id="KW-1185">Reference proteome</keyword>
<evidence type="ECO:0000256" key="5">
    <source>
        <dbReference type="ARBA" id="ARBA00022989"/>
    </source>
</evidence>
<dbReference type="InterPro" id="IPR035906">
    <property type="entry name" value="MetI-like_sf"/>
</dbReference>
<evidence type="ECO:0000256" key="6">
    <source>
        <dbReference type="ARBA" id="ARBA00023136"/>
    </source>
</evidence>
<evidence type="ECO:0000256" key="2">
    <source>
        <dbReference type="ARBA" id="ARBA00022448"/>
    </source>
</evidence>
<keyword evidence="5 7" id="KW-1133">Transmembrane helix</keyword>
<evidence type="ECO:0000256" key="3">
    <source>
        <dbReference type="ARBA" id="ARBA00022475"/>
    </source>
</evidence>
<proteinExistence type="inferred from homology"/>
<feature type="domain" description="ABC transmembrane type-1" evidence="8">
    <location>
        <begin position="70"/>
        <end position="274"/>
    </location>
</feature>
<feature type="transmembrane region" description="Helical" evidence="7">
    <location>
        <begin position="148"/>
        <end position="173"/>
    </location>
</feature>
<dbReference type="GO" id="GO:0055085">
    <property type="term" value="P:transmembrane transport"/>
    <property type="evidence" value="ECO:0007669"/>
    <property type="project" value="InterPro"/>
</dbReference>
<dbReference type="KEGG" id="cchl:FPL14_19775"/>
<dbReference type="GO" id="GO:0005886">
    <property type="term" value="C:plasma membrane"/>
    <property type="evidence" value="ECO:0007669"/>
    <property type="project" value="UniProtKB-SubCell"/>
</dbReference>
<comment type="similarity">
    <text evidence="7">Belongs to the binding-protein-dependent transport system permease family.</text>
</comment>
<feature type="transmembrane region" description="Helical" evidence="7">
    <location>
        <begin position="12"/>
        <end position="39"/>
    </location>
</feature>
<organism evidence="9 10">
    <name type="scientific">Cohnella cholangitidis</name>
    <dbReference type="NCBI Taxonomy" id="2598458"/>
    <lineage>
        <taxon>Bacteria</taxon>
        <taxon>Bacillati</taxon>
        <taxon>Bacillota</taxon>
        <taxon>Bacilli</taxon>
        <taxon>Bacillales</taxon>
        <taxon>Paenibacillaceae</taxon>
        <taxon>Cohnella</taxon>
    </lineage>
</organism>